<protein>
    <submittedName>
        <fullName evidence="1">Uncharacterized protein</fullName>
    </submittedName>
</protein>
<dbReference type="OrthoDB" id="2165204at2"/>
<dbReference type="AlphaFoldDB" id="A0A1I1GLN2"/>
<accession>A0A1I1GLN2</accession>
<dbReference type="Proteomes" id="UP000199612">
    <property type="component" value="Unassembled WGS sequence"/>
</dbReference>
<dbReference type="EMBL" id="FOLT01000003">
    <property type="protein sequence ID" value="SFC12677.1"/>
    <property type="molecule type" value="Genomic_DNA"/>
</dbReference>
<organism evidence="1 2">
    <name type="scientific">Alkalibacterium subtropicum</name>
    <dbReference type="NCBI Taxonomy" id="753702"/>
    <lineage>
        <taxon>Bacteria</taxon>
        <taxon>Bacillati</taxon>
        <taxon>Bacillota</taxon>
        <taxon>Bacilli</taxon>
        <taxon>Lactobacillales</taxon>
        <taxon>Carnobacteriaceae</taxon>
        <taxon>Alkalibacterium</taxon>
    </lineage>
</organism>
<sequence>MTNTPENVSFIKWKDGETELFDLLKGHTKADLLELAESQSVAVRKSWNKTKISAILSEKITELAETIYHPVLKEVLERLPDRETNVYRVSDLSEIVGFIPLIIKGFFFVARDGDGILLLIPEDILFSVKDRMDLDSETNEILNRGTARKAPSHEGDRKAELLNSWKEKSLAIYGNVSVAHLQKIWNRYFDDPVSPEEIRQILN</sequence>
<dbReference type="STRING" id="753702.SAMN04488102_103146"/>
<evidence type="ECO:0000313" key="1">
    <source>
        <dbReference type="EMBL" id="SFC12677.1"/>
    </source>
</evidence>
<dbReference type="RefSeq" id="WP_143079452.1">
    <property type="nucleotide sequence ID" value="NZ_FOLT01000003.1"/>
</dbReference>
<keyword evidence="2" id="KW-1185">Reference proteome</keyword>
<gene>
    <name evidence="1" type="ORF">SAMN04488102_103146</name>
</gene>
<proteinExistence type="predicted"/>
<name>A0A1I1GLN2_9LACT</name>
<reference evidence="2" key="1">
    <citation type="submission" date="2016-10" db="EMBL/GenBank/DDBJ databases">
        <authorList>
            <person name="Varghese N."/>
            <person name="Submissions S."/>
        </authorList>
    </citation>
    <scope>NUCLEOTIDE SEQUENCE [LARGE SCALE GENOMIC DNA]</scope>
    <source>
        <strain evidence="2">DSM 23664</strain>
    </source>
</reference>
<evidence type="ECO:0000313" key="2">
    <source>
        <dbReference type="Proteomes" id="UP000199612"/>
    </source>
</evidence>